<name>A0ABN7AAA2_9HEMI</name>
<feature type="compositionally biased region" description="Basic and acidic residues" evidence="1">
    <location>
        <begin position="52"/>
        <end position="82"/>
    </location>
</feature>
<sequence length="82" mass="9284">MVTIDGRSGVISDSRSIAWMSTSAVSLHICGTCFFGRQENVQFRSGRPTQTDGKDPLDKRFKLKSYRERENREGRRRSSADG</sequence>
<evidence type="ECO:0000313" key="2">
    <source>
        <dbReference type="EMBL" id="BES88157.1"/>
    </source>
</evidence>
<reference evidence="2 3" key="1">
    <citation type="submission" date="2023-09" db="EMBL/GenBank/DDBJ databases">
        <title>Nesidiocoris tenuis whole genome shotgun sequence.</title>
        <authorList>
            <person name="Shibata T."/>
            <person name="Shimoda M."/>
            <person name="Kobayashi T."/>
            <person name="Uehara T."/>
        </authorList>
    </citation>
    <scope>NUCLEOTIDE SEQUENCE [LARGE SCALE GENOMIC DNA]</scope>
    <source>
        <strain evidence="2 3">Japan</strain>
    </source>
</reference>
<evidence type="ECO:0000256" key="1">
    <source>
        <dbReference type="SAM" id="MobiDB-lite"/>
    </source>
</evidence>
<evidence type="ECO:0000313" key="3">
    <source>
        <dbReference type="Proteomes" id="UP001307889"/>
    </source>
</evidence>
<dbReference type="EMBL" id="AP028909">
    <property type="protein sequence ID" value="BES88157.1"/>
    <property type="molecule type" value="Genomic_DNA"/>
</dbReference>
<organism evidence="2 3">
    <name type="scientific">Nesidiocoris tenuis</name>
    <dbReference type="NCBI Taxonomy" id="355587"/>
    <lineage>
        <taxon>Eukaryota</taxon>
        <taxon>Metazoa</taxon>
        <taxon>Ecdysozoa</taxon>
        <taxon>Arthropoda</taxon>
        <taxon>Hexapoda</taxon>
        <taxon>Insecta</taxon>
        <taxon>Pterygota</taxon>
        <taxon>Neoptera</taxon>
        <taxon>Paraneoptera</taxon>
        <taxon>Hemiptera</taxon>
        <taxon>Heteroptera</taxon>
        <taxon>Panheteroptera</taxon>
        <taxon>Cimicomorpha</taxon>
        <taxon>Miridae</taxon>
        <taxon>Dicyphina</taxon>
        <taxon>Nesidiocoris</taxon>
    </lineage>
</organism>
<keyword evidence="3" id="KW-1185">Reference proteome</keyword>
<accession>A0ABN7AAA2</accession>
<dbReference type="Proteomes" id="UP001307889">
    <property type="component" value="Chromosome 1"/>
</dbReference>
<gene>
    <name evidence="2" type="ORF">NTJ_00963</name>
</gene>
<feature type="region of interest" description="Disordered" evidence="1">
    <location>
        <begin position="44"/>
        <end position="82"/>
    </location>
</feature>
<protein>
    <submittedName>
        <fullName evidence="2">Uncharacterized protein</fullName>
    </submittedName>
</protein>
<proteinExistence type="predicted"/>